<name>A0A934U1V1_9NOCA</name>
<dbReference type="InterPro" id="IPR021368">
    <property type="entry name" value="T7SS_EccE"/>
</dbReference>
<keyword evidence="3" id="KW-1003">Cell membrane</keyword>
<evidence type="ECO:0000256" key="6">
    <source>
        <dbReference type="ARBA" id="ARBA00023136"/>
    </source>
</evidence>
<dbReference type="GO" id="GO:0005886">
    <property type="term" value="C:plasma membrane"/>
    <property type="evidence" value="ECO:0007669"/>
    <property type="project" value="UniProtKB-SubCell"/>
</dbReference>
<evidence type="ECO:0000259" key="8">
    <source>
        <dbReference type="Pfam" id="PF11203"/>
    </source>
</evidence>
<protein>
    <submittedName>
        <fullName evidence="9">Type VII secretion protein EccE</fullName>
    </submittedName>
</protein>
<organism evidence="9 10">
    <name type="scientific">Antrihabitans stalagmiti</name>
    <dbReference type="NCBI Taxonomy" id="2799499"/>
    <lineage>
        <taxon>Bacteria</taxon>
        <taxon>Bacillati</taxon>
        <taxon>Actinomycetota</taxon>
        <taxon>Actinomycetes</taxon>
        <taxon>Mycobacteriales</taxon>
        <taxon>Nocardiaceae</taxon>
        <taxon>Antrihabitans</taxon>
    </lineage>
</organism>
<comment type="caution">
    <text evidence="9">The sequence shown here is derived from an EMBL/GenBank/DDBJ whole genome shotgun (WGS) entry which is preliminary data.</text>
</comment>
<dbReference type="NCBIfam" id="TIGR03923">
    <property type="entry name" value="T7SS_EccE"/>
    <property type="match status" value="1"/>
</dbReference>
<evidence type="ECO:0000256" key="3">
    <source>
        <dbReference type="ARBA" id="ARBA00022475"/>
    </source>
</evidence>
<comment type="similarity">
    <text evidence="2">Belongs to the EccE family.</text>
</comment>
<sequence length="588" mass="62919">MLPAGYRNQLLHLHDGLGRGTVGAHSNDPTQATLRSTEFWLQRLFPLRVVVVVTIVAIVAALIAVFFGASALVAAGIAVVVLAVGLVRLHGVTLVGAIVRPVRFAWYRSRRESRDPGGQPFDVPLPEGGRYGLRWDGSKLIVTLRIEARPQTMTLLSPGSLITDEVIPLPEIARCLTQFDITLDSIDVISNGSRAHSNSEVARIYDQILGPLPATAQRTVWLVLRLDPLANAAAVQRRGGGSVGALKTAIVAARRIANRLAERGLQVSVLSAAEMNDALQQVTGGVPLDDVEETWRDNEFGEFRMTSFEVGVDLLDAQGLTKIWTMSSLATTLTLRLRRGHVDGEIAVSAYVRFDTMGEIEGVPIDGLSPLHGKQHQALLSSLPTGGHEEQAGAREHFGPPEALAGLALPAAGCGQLIGADQYGRGVAVPLVGSRIRRVELIGNLHLAQQVILRAIALGANVLVHTNRHEAWRSMVTRVDSPEALHLATWNAASQQAGTAQSATVVVYDGVDVSGHVSDATIMRLNPPGTDTRFLEADVTLVQARYAASQVSVRTDMGTVATTMVATPDEMRYIGGSLDVGERGPVRV</sequence>
<evidence type="ECO:0000313" key="10">
    <source>
        <dbReference type="Proteomes" id="UP000655868"/>
    </source>
</evidence>
<keyword evidence="5 7" id="KW-1133">Transmembrane helix</keyword>
<dbReference type="Proteomes" id="UP000655868">
    <property type="component" value="Unassembled WGS sequence"/>
</dbReference>
<dbReference type="Pfam" id="PF11203">
    <property type="entry name" value="EccE"/>
    <property type="match status" value="1"/>
</dbReference>
<dbReference type="InterPro" id="IPR050051">
    <property type="entry name" value="EccE_dom"/>
</dbReference>
<keyword evidence="4 7" id="KW-0812">Transmembrane</keyword>
<evidence type="ECO:0000256" key="4">
    <source>
        <dbReference type="ARBA" id="ARBA00022692"/>
    </source>
</evidence>
<keyword evidence="10" id="KW-1185">Reference proteome</keyword>
<keyword evidence="6 7" id="KW-0472">Membrane</keyword>
<feature type="domain" description="Type VII secretion system protein EccE" evidence="8">
    <location>
        <begin position="214"/>
        <end position="310"/>
    </location>
</feature>
<feature type="transmembrane region" description="Helical" evidence="7">
    <location>
        <begin position="73"/>
        <end position="99"/>
    </location>
</feature>
<feature type="transmembrane region" description="Helical" evidence="7">
    <location>
        <begin position="45"/>
        <end position="67"/>
    </location>
</feature>
<proteinExistence type="inferred from homology"/>
<evidence type="ECO:0000256" key="1">
    <source>
        <dbReference type="ARBA" id="ARBA00004236"/>
    </source>
</evidence>
<comment type="subcellular location">
    <subcellularLocation>
        <location evidence="1">Cell membrane</location>
    </subcellularLocation>
</comment>
<reference evidence="9" key="1">
    <citation type="submission" date="2020-12" db="EMBL/GenBank/DDBJ databases">
        <title>Antrihabitans popcorni sp. nov. and Antrihabitans auranticaus sp. nov., isolated from a larva cave.</title>
        <authorList>
            <person name="Lee S.D."/>
            <person name="Kim I.S."/>
        </authorList>
    </citation>
    <scope>NUCLEOTIDE SEQUENCE</scope>
    <source>
        <strain evidence="9">YC3-6</strain>
    </source>
</reference>
<accession>A0A934U1V1</accession>
<evidence type="ECO:0000313" key="9">
    <source>
        <dbReference type="EMBL" id="MBJ8338580.1"/>
    </source>
</evidence>
<evidence type="ECO:0000256" key="2">
    <source>
        <dbReference type="ARBA" id="ARBA00007759"/>
    </source>
</evidence>
<evidence type="ECO:0000256" key="5">
    <source>
        <dbReference type="ARBA" id="ARBA00022989"/>
    </source>
</evidence>
<evidence type="ECO:0000256" key="7">
    <source>
        <dbReference type="SAM" id="Phobius"/>
    </source>
</evidence>
<gene>
    <name evidence="9" type="primary">eccE</name>
    <name evidence="9" type="ORF">JGU71_06765</name>
</gene>
<dbReference type="AlphaFoldDB" id="A0A934U1V1"/>
<dbReference type="EMBL" id="JAEMNV010000002">
    <property type="protein sequence ID" value="MBJ8338580.1"/>
    <property type="molecule type" value="Genomic_DNA"/>
</dbReference>